<evidence type="ECO:0000313" key="2">
    <source>
        <dbReference type="EMBL" id="MBP2418381.1"/>
    </source>
</evidence>
<reference evidence="2 3" key="1">
    <citation type="submission" date="2021-03" db="EMBL/GenBank/DDBJ databases">
        <title>Sequencing the genomes of 1000 actinobacteria strains.</title>
        <authorList>
            <person name="Klenk H.-P."/>
        </authorList>
    </citation>
    <scope>NUCLEOTIDE SEQUENCE [LARGE SCALE GENOMIC DNA]</scope>
    <source>
        <strain evidence="2 3">DSM 12936</strain>
    </source>
</reference>
<proteinExistence type="predicted"/>
<gene>
    <name evidence="2" type="ORF">JOF54_003303</name>
</gene>
<dbReference type="Pfam" id="PF18726">
    <property type="entry name" value="HEPN_SAV_6107"/>
    <property type="match status" value="1"/>
</dbReference>
<accession>A0ABS4ZBE7</accession>
<dbReference type="RefSeq" id="WP_307804289.1">
    <property type="nucleotide sequence ID" value="NZ_JAGIOB010000001.1"/>
</dbReference>
<dbReference type="InterPro" id="IPR040891">
    <property type="entry name" value="HEPN_SAV_6107"/>
</dbReference>
<protein>
    <recommendedName>
        <fullName evidence="1">SAV-6107-like HEPN domain-containing protein</fullName>
    </recommendedName>
</protein>
<comment type="caution">
    <text evidence="2">The sequence shown here is derived from an EMBL/GenBank/DDBJ whole genome shotgun (WGS) entry which is preliminary data.</text>
</comment>
<organism evidence="2 3">
    <name type="scientific">Microlunatus capsulatus</name>
    <dbReference type="NCBI Taxonomy" id="99117"/>
    <lineage>
        <taxon>Bacteria</taxon>
        <taxon>Bacillati</taxon>
        <taxon>Actinomycetota</taxon>
        <taxon>Actinomycetes</taxon>
        <taxon>Propionibacteriales</taxon>
        <taxon>Propionibacteriaceae</taxon>
        <taxon>Microlunatus</taxon>
    </lineage>
</organism>
<name>A0ABS4ZBE7_9ACTN</name>
<dbReference type="EMBL" id="JAGIOB010000001">
    <property type="protein sequence ID" value="MBP2418381.1"/>
    <property type="molecule type" value="Genomic_DNA"/>
</dbReference>
<dbReference type="Proteomes" id="UP000758168">
    <property type="component" value="Unassembled WGS sequence"/>
</dbReference>
<feature type="domain" description="SAV-6107-like HEPN" evidence="1">
    <location>
        <begin position="37"/>
        <end position="133"/>
    </location>
</feature>
<evidence type="ECO:0000259" key="1">
    <source>
        <dbReference type="Pfam" id="PF18726"/>
    </source>
</evidence>
<sequence>MSTVEPVRLAERQASRERGRRAVAADLARARAALDEAADLTTAAERYLATQAAALRVAAVVLAVRARPAPGARPRNAWRLLAEVAPELAEWAAFYAATEHRRDALRGGATGLVSAREADDLLRDTEEFLALVEHAVAPPGPAAHRPRRGTT</sequence>
<keyword evidence="3" id="KW-1185">Reference proteome</keyword>
<evidence type="ECO:0000313" key="3">
    <source>
        <dbReference type="Proteomes" id="UP000758168"/>
    </source>
</evidence>